<keyword evidence="2" id="KW-1185">Reference proteome</keyword>
<evidence type="ECO:0000313" key="1">
    <source>
        <dbReference type="EMBL" id="GIQ83097.1"/>
    </source>
</evidence>
<comment type="caution">
    <text evidence="1">The sequence shown here is derived from an EMBL/GenBank/DDBJ whole genome shotgun (WGS) entry which is preliminary data.</text>
</comment>
<reference evidence="1 2" key="1">
    <citation type="journal article" date="2018" name="PLoS ONE">
        <title>The draft genome of Kipferlia bialata reveals reductive genome evolution in fornicate parasites.</title>
        <authorList>
            <person name="Tanifuji G."/>
            <person name="Takabayashi S."/>
            <person name="Kume K."/>
            <person name="Takagi M."/>
            <person name="Nakayama T."/>
            <person name="Kamikawa R."/>
            <person name="Inagaki Y."/>
            <person name="Hashimoto T."/>
        </authorList>
    </citation>
    <scope>NUCLEOTIDE SEQUENCE [LARGE SCALE GENOMIC DNA]</scope>
    <source>
        <strain evidence="1">NY0173</strain>
    </source>
</reference>
<dbReference type="Proteomes" id="UP000265618">
    <property type="component" value="Unassembled WGS sequence"/>
</dbReference>
<evidence type="ECO:0000313" key="2">
    <source>
        <dbReference type="Proteomes" id="UP000265618"/>
    </source>
</evidence>
<gene>
    <name evidence="1" type="ORF">KIPB_004355</name>
</gene>
<dbReference type="AlphaFoldDB" id="A0A9K3GHR6"/>
<organism evidence="1 2">
    <name type="scientific">Kipferlia bialata</name>
    <dbReference type="NCBI Taxonomy" id="797122"/>
    <lineage>
        <taxon>Eukaryota</taxon>
        <taxon>Metamonada</taxon>
        <taxon>Carpediemonas-like organisms</taxon>
        <taxon>Kipferlia</taxon>
    </lineage>
</organism>
<sequence length="195" mass="22070">MCVTQSTLEIPYNHSVPLVVAPRMQPCTEESFPLYELKIGDLVVVKGQVLEVHHLFWCGPCYGRVCRRRGSPAPPPHLARLRPRAYLTGKDWLTGEVVKPERAITVNSTNSEIHMAVCEETEYEVLYAESDTDYVVCLNAEGEEAEIQMPSTTYSSVHHREVIEVGLAQGHRVLITVQRCNKQERVCSCRVVYDQ</sequence>
<protein>
    <submittedName>
        <fullName evidence="1">Uncharacterized protein</fullName>
    </submittedName>
</protein>
<accession>A0A9K3GHR6</accession>
<proteinExistence type="predicted"/>
<dbReference type="EMBL" id="BDIP01000923">
    <property type="protein sequence ID" value="GIQ83097.1"/>
    <property type="molecule type" value="Genomic_DNA"/>
</dbReference>
<name>A0A9K3GHR6_9EUKA</name>